<name>A0A1I6D470_9PSEU</name>
<evidence type="ECO:0000259" key="1">
    <source>
        <dbReference type="Pfam" id="PF19809"/>
    </source>
</evidence>
<gene>
    <name evidence="2" type="ORF">SAMN04488564_1011030</name>
</gene>
<proteinExistence type="predicted"/>
<reference evidence="3" key="1">
    <citation type="submission" date="2016-10" db="EMBL/GenBank/DDBJ databases">
        <authorList>
            <person name="Varghese N."/>
            <person name="Submissions S."/>
        </authorList>
    </citation>
    <scope>NUCLEOTIDE SEQUENCE [LARGE SCALE GENOMIC DNA]</scope>
    <source>
        <strain evidence="3">DSM 44232</strain>
    </source>
</reference>
<dbReference type="Proteomes" id="UP000198583">
    <property type="component" value="Unassembled WGS sequence"/>
</dbReference>
<feature type="domain" description="DUF6292" evidence="1">
    <location>
        <begin position="27"/>
        <end position="110"/>
    </location>
</feature>
<dbReference type="AlphaFoldDB" id="A0A1I6D470"/>
<organism evidence="2 3">
    <name type="scientific">Lentzea waywayandensis</name>
    <dbReference type="NCBI Taxonomy" id="84724"/>
    <lineage>
        <taxon>Bacteria</taxon>
        <taxon>Bacillati</taxon>
        <taxon>Actinomycetota</taxon>
        <taxon>Actinomycetes</taxon>
        <taxon>Pseudonocardiales</taxon>
        <taxon>Pseudonocardiaceae</taxon>
        <taxon>Lentzea</taxon>
    </lineage>
</organism>
<sequence>MLRMDRTRENAMTASSHDPAQRGLHRYVQLVAAALRADLNGSRYAWSSEATAYLPLPQCMPGNAEQRLALVWDEKSGWSAGAEAGADFVMLASYSEDIVPAPRVVAAFVHSVVSDRYAPAAMSGDYRRSEVRLRLAAYAPTGPDTQTAMLPPRNL</sequence>
<evidence type="ECO:0000313" key="3">
    <source>
        <dbReference type="Proteomes" id="UP000198583"/>
    </source>
</evidence>
<accession>A0A1I6D470</accession>
<protein>
    <recommendedName>
        <fullName evidence="1">DUF6292 domain-containing protein</fullName>
    </recommendedName>
</protein>
<dbReference type="InterPro" id="IPR046259">
    <property type="entry name" value="DUF6292"/>
</dbReference>
<dbReference type="Pfam" id="PF19809">
    <property type="entry name" value="DUF6292"/>
    <property type="match status" value="1"/>
</dbReference>
<keyword evidence="3" id="KW-1185">Reference proteome</keyword>
<dbReference type="EMBL" id="FOYL01000001">
    <property type="protein sequence ID" value="SFR00163.1"/>
    <property type="molecule type" value="Genomic_DNA"/>
</dbReference>
<evidence type="ECO:0000313" key="2">
    <source>
        <dbReference type="EMBL" id="SFR00163.1"/>
    </source>
</evidence>